<dbReference type="PANTHER" id="PTHR42776:SF27">
    <property type="entry name" value="DIPEPTIDYL PEPTIDASE FAMILY MEMBER 6"/>
    <property type="match status" value="1"/>
</dbReference>
<dbReference type="Proteomes" id="UP000437862">
    <property type="component" value="Chromosome"/>
</dbReference>
<feature type="chain" id="PRO_5044617978" evidence="2">
    <location>
        <begin position="19"/>
        <end position="655"/>
    </location>
</feature>
<evidence type="ECO:0000313" key="7">
    <source>
        <dbReference type="Proteomes" id="UP000437862"/>
    </source>
</evidence>
<dbReference type="PANTHER" id="PTHR42776">
    <property type="entry name" value="SERINE PEPTIDASE S9 FAMILY MEMBER"/>
    <property type="match status" value="1"/>
</dbReference>
<dbReference type="EMBL" id="CP046904">
    <property type="protein sequence ID" value="QGZ39558.1"/>
    <property type="molecule type" value="Genomic_DNA"/>
</dbReference>
<evidence type="ECO:0000259" key="3">
    <source>
        <dbReference type="Pfam" id="PF00326"/>
    </source>
</evidence>
<gene>
    <name evidence="4" type="ORF">GO485_11210</name>
    <name evidence="5" type="ORF">IP92_01843</name>
</gene>
<dbReference type="OrthoDB" id="4269629at2"/>
<name>A0A562PVK7_9BURK</name>
<evidence type="ECO:0000256" key="1">
    <source>
        <dbReference type="ARBA" id="ARBA00022801"/>
    </source>
</evidence>
<feature type="signal peptide" evidence="2">
    <location>
        <begin position="1"/>
        <end position="18"/>
    </location>
</feature>
<reference evidence="4 7" key="3">
    <citation type="submission" date="2019-12" db="EMBL/GenBank/DDBJ databases">
        <title>Draft Genome Sequences of Six Type Strains of the Genus Massilia.</title>
        <authorList>
            <person name="Miess H."/>
            <person name="Frediansyah A."/>
            <person name="Goeker M."/>
            <person name="Gross H."/>
        </authorList>
    </citation>
    <scope>NUCLEOTIDE SEQUENCE [LARGE SCALE GENOMIC DNA]</scope>
    <source>
        <strain evidence="4 7">DSM 26639</strain>
    </source>
</reference>
<evidence type="ECO:0000256" key="2">
    <source>
        <dbReference type="SAM" id="SignalP"/>
    </source>
</evidence>
<reference evidence="5 6" key="1">
    <citation type="journal article" date="2015" name="Stand. Genomic Sci.">
        <title>Genomic Encyclopedia of Bacterial and Archaeal Type Strains, Phase III: the genomes of soil and plant-associated and newly described type strains.</title>
        <authorList>
            <person name="Whitman W.B."/>
            <person name="Woyke T."/>
            <person name="Klenk H.P."/>
            <person name="Zhou Y."/>
            <person name="Lilburn T.G."/>
            <person name="Beck B.J."/>
            <person name="De Vos P."/>
            <person name="Vandamme P."/>
            <person name="Eisen J.A."/>
            <person name="Garrity G."/>
            <person name="Hugenholtz P."/>
            <person name="Kyrpides N.C."/>
        </authorList>
    </citation>
    <scope>NUCLEOTIDE SEQUENCE [LARGE SCALE GENOMIC DNA]</scope>
    <source>
        <strain evidence="5 6">CGMCC 1.10685</strain>
    </source>
</reference>
<accession>A0A562PVK7</accession>
<dbReference type="AlphaFoldDB" id="A0A562PVK7"/>
<evidence type="ECO:0000313" key="6">
    <source>
        <dbReference type="Proteomes" id="UP000315112"/>
    </source>
</evidence>
<dbReference type="GO" id="GO:0004252">
    <property type="term" value="F:serine-type endopeptidase activity"/>
    <property type="evidence" value="ECO:0007669"/>
    <property type="project" value="TreeGrafter"/>
</dbReference>
<dbReference type="Proteomes" id="UP000315112">
    <property type="component" value="Unassembled WGS sequence"/>
</dbReference>
<dbReference type="Gene3D" id="3.40.50.1820">
    <property type="entry name" value="alpha/beta hydrolase"/>
    <property type="match status" value="1"/>
</dbReference>
<dbReference type="Pfam" id="PF00326">
    <property type="entry name" value="Peptidase_S9"/>
    <property type="match status" value="1"/>
</dbReference>
<keyword evidence="2" id="KW-0732">Signal</keyword>
<feature type="domain" description="Peptidase S9 prolyl oligopeptidase catalytic" evidence="3">
    <location>
        <begin position="442"/>
        <end position="654"/>
    </location>
</feature>
<reference evidence="5" key="2">
    <citation type="submission" date="2019-07" db="EMBL/GenBank/DDBJ databases">
        <authorList>
            <person name="Whitman W."/>
            <person name="Huntemann M."/>
            <person name="Clum A."/>
            <person name="Pillay M."/>
            <person name="Palaniappan K."/>
            <person name="Varghese N."/>
            <person name="Mikhailova N."/>
            <person name="Stamatis D."/>
            <person name="Reddy T."/>
            <person name="Daum C."/>
            <person name="Shapiro N."/>
            <person name="Ivanova N."/>
            <person name="Kyrpides N."/>
            <person name="Woyke T."/>
        </authorList>
    </citation>
    <scope>NUCLEOTIDE SEQUENCE</scope>
    <source>
        <strain evidence="5">CGMCC 1.10685</strain>
    </source>
</reference>
<dbReference type="InterPro" id="IPR029058">
    <property type="entry name" value="AB_hydrolase_fold"/>
</dbReference>
<dbReference type="SUPFAM" id="SSF82171">
    <property type="entry name" value="DPP6 N-terminal domain-like"/>
    <property type="match status" value="1"/>
</dbReference>
<organism evidence="5 6">
    <name type="scientific">Pseudoduganella flava</name>
    <dbReference type="NCBI Taxonomy" id="871742"/>
    <lineage>
        <taxon>Bacteria</taxon>
        <taxon>Pseudomonadati</taxon>
        <taxon>Pseudomonadota</taxon>
        <taxon>Betaproteobacteria</taxon>
        <taxon>Burkholderiales</taxon>
        <taxon>Oxalobacteraceae</taxon>
        <taxon>Telluria group</taxon>
        <taxon>Pseudoduganella</taxon>
    </lineage>
</organism>
<sequence>MNNLLFASLLVAAAPAMAAPPVAAFFDEPNISKVQLSPKGNYVAFLRNAPDGKQMVVVRETRDLDKYTVPGSTDSENAVITSIHWINENRVGFTVKDRRVEFEGNYEEFAADRDGNNVTHLISGNWRHRAERTGSHLQSRILTADYGYWGATHDGSDDIIVQKYLWNNVDYQPESSRLYRLNTRTRQLSDMLPGSMPARVQEWLVDADSAPRIAVSVDKGRCIVSYRDKDAAKWSELANDPCLGSTGFVPSFFDSRNTLYVTATHKGHTALFAYDLAKRQRSAEPLVAVDGFDYSGEAALDYVAKSTLGLHLETDAKTTVWFDAAMKDVQQKVDTLLPGLVNRIRCGDDCRNSAALLVESSSDRQPTQYLVYTPSTGKLISLGSEHPDIVAAQMGRRDFQRFKARDGMQIPVYVTMPPGQAKGPLPTVVLVHGGPWLRGGSWEFDAEAQFLASRGYLVLQPEFRGSTGFGYRHFEAGWKQWGRAMQDDLADTAQWAIGQGWADPGRIAIMGGSYGGYASLMGLIRHPTIFRCAVDLAGPSDIGLVFTVAESDASREALQYGMRTLLGDPETEAAALREVSPLAQAAKLTRPVLIAHGAEDVRVPMVHASRLRSALKHNPGVEYVVYPEEGHTLRRAEDRRDFYKRVEAFLAANLK</sequence>
<dbReference type="GO" id="GO:0004177">
    <property type="term" value="F:aminopeptidase activity"/>
    <property type="evidence" value="ECO:0007669"/>
    <property type="project" value="UniProtKB-KW"/>
</dbReference>
<keyword evidence="1" id="KW-0378">Hydrolase</keyword>
<dbReference type="RefSeq" id="WP_145874249.1">
    <property type="nucleotide sequence ID" value="NZ_CP046904.1"/>
</dbReference>
<evidence type="ECO:0000313" key="5">
    <source>
        <dbReference type="EMBL" id="TWI48454.1"/>
    </source>
</evidence>
<proteinExistence type="predicted"/>
<evidence type="ECO:0000313" key="4">
    <source>
        <dbReference type="EMBL" id="QGZ39558.1"/>
    </source>
</evidence>
<keyword evidence="7" id="KW-1185">Reference proteome</keyword>
<keyword evidence="5" id="KW-0645">Protease</keyword>
<dbReference type="GO" id="GO:0006508">
    <property type="term" value="P:proteolysis"/>
    <property type="evidence" value="ECO:0007669"/>
    <property type="project" value="InterPro"/>
</dbReference>
<protein>
    <submittedName>
        <fullName evidence="5">Dipeptidyl aminopeptidase/acylaminoacyl peptidase</fullName>
    </submittedName>
    <submittedName>
        <fullName evidence="4">Prolyl oligopeptidase family serine peptidase</fullName>
    </submittedName>
</protein>
<dbReference type="InterPro" id="IPR001375">
    <property type="entry name" value="Peptidase_S9_cat"/>
</dbReference>
<dbReference type="SUPFAM" id="SSF53474">
    <property type="entry name" value="alpha/beta-Hydrolases"/>
    <property type="match status" value="1"/>
</dbReference>
<keyword evidence="5" id="KW-0031">Aminopeptidase</keyword>
<dbReference type="EMBL" id="VLKW01000003">
    <property type="protein sequence ID" value="TWI48454.1"/>
    <property type="molecule type" value="Genomic_DNA"/>
</dbReference>